<accession>G8RI46</accession>
<dbReference type="Proteomes" id="UP000005442">
    <property type="component" value="Chromosome"/>
</dbReference>
<dbReference type="KEGG" id="mrh:MycrhN_2812"/>
<sequence length="124" mass="13542">MPPYCSVYQRIWESVFVAGTDNAIRTDAAFDRQGMQEYLFGQGGKGRVHGGQIGRLGPNSDGLNQTPVGSRRRSEPRQPVPALPAPRDNLVGPAVYYSVARTPCMVLISFCWVSMIERANVTAG</sequence>
<dbReference type="HOGENOM" id="CLU_2001363_0_0_11"/>
<gene>
    <name evidence="2" type="ordered locus">MycrhN_2812</name>
</gene>
<evidence type="ECO:0000256" key="1">
    <source>
        <dbReference type="SAM" id="MobiDB-lite"/>
    </source>
</evidence>
<evidence type="ECO:0000313" key="3">
    <source>
        <dbReference type="Proteomes" id="UP000005442"/>
    </source>
</evidence>
<reference evidence="2 3" key="1">
    <citation type="submission" date="2011-12" db="EMBL/GenBank/DDBJ databases">
        <title>Complete sequence of Mycobacterium rhodesiae NBB3.</title>
        <authorList>
            <consortium name="US DOE Joint Genome Institute"/>
            <person name="Lucas S."/>
            <person name="Han J."/>
            <person name="Lapidus A."/>
            <person name="Cheng J.-F."/>
            <person name="Goodwin L."/>
            <person name="Pitluck S."/>
            <person name="Peters L."/>
            <person name="Mikhailova N."/>
            <person name="Gu W."/>
            <person name="Detter J.C."/>
            <person name="Han C."/>
            <person name="Tapia R."/>
            <person name="Land M."/>
            <person name="Hauser L."/>
            <person name="Kyrpides N."/>
            <person name="Ivanova N."/>
            <person name="Pagani I."/>
            <person name="Mattes T."/>
            <person name="Holmes A."/>
            <person name="Rutledge P."/>
            <person name="Paulsen I."/>
            <person name="Coleman N."/>
            <person name="Woyke T."/>
        </authorList>
    </citation>
    <scope>NUCLEOTIDE SEQUENCE [LARGE SCALE GENOMIC DNA]</scope>
    <source>
        <strain evidence="2 3">NBB3</strain>
    </source>
</reference>
<feature type="region of interest" description="Disordered" evidence="1">
    <location>
        <begin position="49"/>
        <end position="85"/>
    </location>
</feature>
<dbReference type="EMBL" id="CP003169">
    <property type="protein sequence ID" value="AEV73383.1"/>
    <property type="molecule type" value="Genomic_DNA"/>
</dbReference>
<dbReference type="AlphaFoldDB" id="G8RI46"/>
<protein>
    <submittedName>
        <fullName evidence="2">Uncharacterized protein</fullName>
    </submittedName>
</protein>
<proteinExistence type="predicted"/>
<evidence type="ECO:0000313" key="2">
    <source>
        <dbReference type="EMBL" id="AEV73383.1"/>
    </source>
</evidence>
<keyword evidence="3" id="KW-1185">Reference proteome</keyword>
<organism evidence="2 3">
    <name type="scientific">Mycolicibacterium rhodesiae (strain NBB3)</name>
    <name type="common">Mycobacterium rhodesiae</name>
    <dbReference type="NCBI Taxonomy" id="710685"/>
    <lineage>
        <taxon>Bacteria</taxon>
        <taxon>Bacillati</taxon>
        <taxon>Actinomycetota</taxon>
        <taxon>Actinomycetes</taxon>
        <taxon>Mycobacteriales</taxon>
        <taxon>Mycobacteriaceae</taxon>
        <taxon>Mycolicibacterium</taxon>
    </lineage>
</organism>
<name>G8RI46_MYCRN</name>